<comment type="caution">
    <text evidence="1">The sequence shown here is derived from an EMBL/GenBank/DDBJ whole genome shotgun (WGS) entry which is preliminary data.</text>
</comment>
<reference evidence="1 2" key="1">
    <citation type="journal article" date="2015" name="J. Microbiol.">
        <title>Sphingosinicella ginsenosidimutans sp. nov., with ginsenoside converting activity.</title>
        <authorList>
            <person name="Kim J.K."/>
            <person name="Kang M.S."/>
            <person name="Park S.C."/>
            <person name="Kim K.M."/>
            <person name="Choi K."/>
            <person name="Yoon M.H."/>
            <person name="Im W.T."/>
        </authorList>
    </citation>
    <scope>NUCLEOTIDE SEQUENCE [LARGE SCALE GENOMIC DNA]</scope>
    <source>
        <strain evidence="1 2">BS-11</strain>
    </source>
</reference>
<accession>A0A5C6TWD9</accession>
<evidence type="ECO:0000313" key="2">
    <source>
        <dbReference type="Proteomes" id="UP000321249"/>
    </source>
</evidence>
<dbReference type="InterPro" id="IPR009297">
    <property type="entry name" value="DUF952"/>
</dbReference>
<dbReference type="Gene3D" id="3.20.170.20">
    <property type="entry name" value="Protein of unknown function DUF952"/>
    <property type="match status" value="1"/>
</dbReference>
<dbReference type="SUPFAM" id="SSF56399">
    <property type="entry name" value="ADP-ribosylation"/>
    <property type="match status" value="1"/>
</dbReference>
<dbReference type="PANTHER" id="PTHR34129:SF1">
    <property type="entry name" value="DUF952 DOMAIN-CONTAINING PROTEIN"/>
    <property type="match status" value="1"/>
</dbReference>
<dbReference type="EMBL" id="VOQQ01000001">
    <property type="protein sequence ID" value="TXC64480.1"/>
    <property type="molecule type" value="Genomic_DNA"/>
</dbReference>
<dbReference type="OrthoDB" id="9799937at2"/>
<dbReference type="AlphaFoldDB" id="A0A5C6TWD9"/>
<name>A0A5C6TWD9_9SPHN</name>
<evidence type="ECO:0000313" key="1">
    <source>
        <dbReference type="EMBL" id="TXC64480.1"/>
    </source>
</evidence>
<protein>
    <submittedName>
        <fullName evidence="1">DUF952 domain-containing protein</fullName>
    </submittedName>
</protein>
<gene>
    <name evidence="1" type="ORF">FRZ32_12940</name>
</gene>
<keyword evidence="2" id="KW-1185">Reference proteome</keyword>
<organism evidence="1 2">
    <name type="scientific">Allosphingosinicella ginsenosidimutans</name>
    <dbReference type="NCBI Taxonomy" id="1176539"/>
    <lineage>
        <taxon>Bacteria</taxon>
        <taxon>Pseudomonadati</taxon>
        <taxon>Pseudomonadota</taxon>
        <taxon>Alphaproteobacteria</taxon>
        <taxon>Sphingomonadales</taxon>
        <taxon>Sphingomonadaceae</taxon>
        <taxon>Allosphingosinicella</taxon>
    </lineage>
</organism>
<dbReference type="RefSeq" id="WP_147043903.1">
    <property type="nucleotide sequence ID" value="NZ_BAABIR010000001.1"/>
</dbReference>
<dbReference type="PANTHER" id="PTHR34129">
    <property type="entry name" value="BLR1139 PROTEIN"/>
    <property type="match status" value="1"/>
</dbReference>
<dbReference type="Proteomes" id="UP000321249">
    <property type="component" value="Unassembled WGS sequence"/>
</dbReference>
<proteinExistence type="predicted"/>
<sequence>MSRPAFAYKVLTSDEAAELQQGTFAGSAVDRTDGYIHLSAADQLTGTVDRHFAGQQDLWLACVDLTALGEAVRWEESRGGALFPHLYASLPLGAVVALAPLERAADGRVKAPFPDE</sequence>
<dbReference type="Pfam" id="PF06108">
    <property type="entry name" value="DUF952"/>
    <property type="match status" value="1"/>
</dbReference>